<dbReference type="Proteomes" id="UP000032545">
    <property type="component" value="Unassembled WGS sequence"/>
</dbReference>
<reference evidence="2" key="1">
    <citation type="submission" date="2015-02" db="EMBL/GenBank/DDBJ databases">
        <title>Draft Genome of Frankia sp. CpI1-S.</title>
        <authorList>
            <person name="Oshone R.T."/>
            <person name="Ngom M."/>
            <person name="Ghodhbane-Gtari F."/>
            <person name="Gtari M."/>
            <person name="Morris K."/>
            <person name="Thomas K."/>
            <person name="Sen A."/>
            <person name="Tisa L.S."/>
        </authorList>
    </citation>
    <scope>NUCLEOTIDE SEQUENCE [LARGE SCALE GENOMIC DNA]</scope>
    <source>
        <strain evidence="2">CpI1-S</strain>
    </source>
</reference>
<evidence type="ECO:0000313" key="2">
    <source>
        <dbReference type="Proteomes" id="UP000032545"/>
    </source>
</evidence>
<gene>
    <name evidence="1" type="ORF">FF36_00301</name>
</gene>
<keyword evidence="2" id="KW-1185">Reference proteome</keyword>
<dbReference type="EMBL" id="JYFN01000002">
    <property type="protein sequence ID" value="KJE25168.1"/>
    <property type="molecule type" value="Genomic_DNA"/>
</dbReference>
<dbReference type="PROSITE" id="PS51257">
    <property type="entry name" value="PROKAR_LIPOPROTEIN"/>
    <property type="match status" value="1"/>
</dbReference>
<name>A0A0D8BLN5_9ACTN</name>
<proteinExistence type="predicted"/>
<dbReference type="AlphaFoldDB" id="A0A0D8BLN5"/>
<organism evidence="1 2">
    <name type="scientific">Frankia torreyi</name>
    <dbReference type="NCBI Taxonomy" id="1856"/>
    <lineage>
        <taxon>Bacteria</taxon>
        <taxon>Bacillati</taxon>
        <taxon>Actinomycetota</taxon>
        <taxon>Actinomycetes</taxon>
        <taxon>Frankiales</taxon>
        <taxon>Frankiaceae</taxon>
        <taxon>Frankia</taxon>
    </lineage>
</organism>
<reference evidence="1 2" key="2">
    <citation type="journal article" date="2016" name="Genome Announc.">
        <title>Permanent Draft Genome Sequences for Two Variants of Frankia sp. Strain CpI1, the First Frankia Strain Isolated from Root Nodules of Comptonia peregrina.</title>
        <authorList>
            <person name="Oshone R."/>
            <person name="Hurst S.G.IV."/>
            <person name="Abebe-Akele F."/>
            <person name="Simpson S."/>
            <person name="Morris K."/>
            <person name="Thomas W.K."/>
            <person name="Tisa L.S."/>
        </authorList>
    </citation>
    <scope>NUCLEOTIDE SEQUENCE [LARGE SCALE GENOMIC DNA]</scope>
    <source>
        <strain evidence="2">CpI1-S</strain>
    </source>
</reference>
<comment type="caution">
    <text evidence="1">The sequence shown here is derived from an EMBL/GenBank/DDBJ whole genome shotgun (WGS) entry which is preliminary data.</text>
</comment>
<evidence type="ECO:0000313" key="1">
    <source>
        <dbReference type="EMBL" id="KJE25168.1"/>
    </source>
</evidence>
<protein>
    <submittedName>
        <fullName evidence="1">Uncharacterized protein</fullName>
    </submittedName>
</protein>
<dbReference type="PATRIC" id="fig|1502723.3.peg.340"/>
<accession>A0A0D8BLN5</accession>
<sequence>MTGDDQRTVHADSDLVGSRVRLAGTTTAMFTACDNRHVPEARTLP</sequence>